<reference evidence="1" key="1">
    <citation type="submission" date="2021-02" db="EMBL/GenBank/DDBJ databases">
        <authorList>
            <person name="Dougan E. K."/>
            <person name="Rhodes N."/>
            <person name="Thang M."/>
            <person name="Chan C."/>
        </authorList>
    </citation>
    <scope>NUCLEOTIDE SEQUENCE</scope>
</reference>
<sequence>MVADIHELQDSSAPSNLFNSYPFAKLLAAFEAGFNGAVVVCGPQRVQSLVGTAGAPGLLALALARYAELPVVPQDPLGIYGLSAFFVLPEPTDTRSDGSSQTPVLDILEGVQHGRAHAKGSGRESWEQCSLETFSDVHKVLSLLARLLAAVTDPDGQAAAGLPVEEADLPSQKMQWQKAGKCLGRYPLVFRISLLAPCAEDVLPACSPRGGLTSRCRSLYMVEAPPAVSGGPVPSTRFLDLHPLS</sequence>
<protein>
    <submittedName>
        <fullName evidence="1">Uncharacterized protein</fullName>
    </submittedName>
</protein>
<dbReference type="AlphaFoldDB" id="A0A813LPV7"/>
<comment type="caution">
    <text evidence="1">The sequence shown here is derived from an EMBL/GenBank/DDBJ whole genome shotgun (WGS) entry which is preliminary data.</text>
</comment>
<evidence type="ECO:0000313" key="2">
    <source>
        <dbReference type="Proteomes" id="UP000626109"/>
    </source>
</evidence>
<dbReference type="Proteomes" id="UP000626109">
    <property type="component" value="Unassembled WGS sequence"/>
</dbReference>
<accession>A0A813LPV7</accession>
<feature type="non-terminal residue" evidence="1">
    <location>
        <position position="245"/>
    </location>
</feature>
<organism evidence="1 2">
    <name type="scientific">Polarella glacialis</name>
    <name type="common">Dinoflagellate</name>
    <dbReference type="NCBI Taxonomy" id="89957"/>
    <lineage>
        <taxon>Eukaryota</taxon>
        <taxon>Sar</taxon>
        <taxon>Alveolata</taxon>
        <taxon>Dinophyceae</taxon>
        <taxon>Suessiales</taxon>
        <taxon>Suessiaceae</taxon>
        <taxon>Polarella</taxon>
    </lineage>
</organism>
<gene>
    <name evidence="1" type="ORF">PGLA2088_LOCUS46099</name>
</gene>
<evidence type="ECO:0000313" key="1">
    <source>
        <dbReference type="EMBL" id="CAE8731653.1"/>
    </source>
</evidence>
<dbReference type="EMBL" id="CAJNNW010036043">
    <property type="protein sequence ID" value="CAE8731653.1"/>
    <property type="molecule type" value="Genomic_DNA"/>
</dbReference>
<proteinExistence type="predicted"/>
<name>A0A813LPV7_POLGL</name>